<reference evidence="8" key="1">
    <citation type="journal article" date="2019" name="Int. J. Syst. Evol. Microbiol.">
        <title>The Global Catalogue of Microorganisms (GCM) 10K type strain sequencing project: providing services to taxonomists for standard genome sequencing and annotation.</title>
        <authorList>
            <consortium name="The Broad Institute Genomics Platform"/>
            <consortium name="The Broad Institute Genome Sequencing Center for Infectious Disease"/>
            <person name="Wu L."/>
            <person name="Ma J."/>
        </authorList>
    </citation>
    <scope>NUCLEOTIDE SEQUENCE [LARGE SCALE GENOMIC DNA]</scope>
    <source>
        <strain evidence="8">KCTC 42443</strain>
    </source>
</reference>
<dbReference type="Gene3D" id="3.30.9.10">
    <property type="entry name" value="D-Amino Acid Oxidase, subunit A, domain 2"/>
    <property type="match status" value="1"/>
</dbReference>
<name>A0ABQ3J813_9RHOB</name>
<dbReference type="Pfam" id="PF01266">
    <property type="entry name" value="DAO"/>
    <property type="match status" value="1"/>
</dbReference>
<protein>
    <recommendedName>
        <fullName evidence="6">FAD dependent oxidoreductase domain-containing protein</fullName>
    </recommendedName>
</protein>
<dbReference type="EMBL" id="BNCH01000008">
    <property type="protein sequence ID" value="GHF06580.1"/>
    <property type="molecule type" value="Genomic_DNA"/>
</dbReference>
<gene>
    <name evidence="7" type="ORF">GCM10016455_29690</name>
</gene>
<keyword evidence="2" id="KW-0285">Flavoprotein</keyword>
<evidence type="ECO:0000256" key="2">
    <source>
        <dbReference type="ARBA" id="ARBA00022630"/>
    </source>
</evidence>
<proteinExistence type="inferred from homology"/>
<keyword evidence="4" id="KW-0560">Oxidoreductase</keyword>
<dbReference type="PANTHER" id="PTHR43104:SF4">
    <property type="entry name" value="L-2-HYDROXYGLUTARATE DEHYDROGENASE, MITOCHONDRIAL"/>
    <property type="match status" value="1"/>
</dbReference>
<comment type="caution">
    <text evidence="7">The sequence shown here is derived from an EMBL/GenBank/DDBJ whole genome shotgun (WGS) entry which is preliminary data.</text>
</comment>
<sequence>MTPPSIFDVDCVVAGAGVIGIAIARALAVQGREVWLLEKNGHIGEETSARNSEVIHAGIYYDHGSLKARHCVRGKALLYQYCADRGVPHRRCGKLIVAASDDEVPRLAGIADRAALNGVGDLRPLTATEALQMESELNVKAALWSPSTGIIDSHALMLALLGEAEAHGTTTALRAPIMGGALEPDGRITLDIKGDEPLRLRARSFVNAAGLWSARLMRSIDGLPPSPDLALVKGNYFRLRRKAPFSTLIYPVPRDGGLGVHLTLDMGGQAKFGPDTEWLTHDDPAKIDYAVSADRRAGFAEAISHYWPAITTADLIPAYTGVRPKLAGTAYPDFRIDGPDDHGLGPHVFLHGIESPGLTSCLSIASDVADMLSRKP</sequence>
<evidence type="ECO:0000256" key="4">
    <source>
        <dbReference type="ARBA" id="ARBA00023002"/>
    </source>
</evidence>
<evidence type="ECO:0000256" key="1">
    <source>
        <dbReference type="ARBA" id="ARBA00001974"/>
    </source>
</evidence>
<dbReference type="SUPFAM" id="SSF51905">
    <property type="entry name" value="FAD/NAD(P)-binding domain"/>
    <property type="match status" value="1"/>
</dbReference>
<comment type="cofactor">
    <cofactor evidence="1">
        <name>FAD</name>
        <dbReference type="ChEBI" id="CHEBI:57692"/>
    </cofactor>
</comment>
<dbReference type="RefSeq" id="WP_191287326.1">
    <property type="nucleotide sequence ID" value="NZ_BNCH01000008.1"/>
</dbReference>
<evidence type="ECO:0000313" key="7">
    <source>
        <dbReference type="EMBL" id="GHF06580.1"/>
    </source>
</evidence>
<dbReference type="Proteomes" id="UP000609802">
    <property type="component" value="Unassembled WGS sequence"/>
</dbReference>
<keyword evidence="8" id="KW-1185">Reference proteome</keyword>
<keyword evidence="3" id="KW-0274">FAD</keyword>
<evidence type="ECO:0000259" key="6">
    <source>
        <dbReference type="Pfam" id="PF01266"/>
    </source>
</evidence>
<accession>A0ABQ3J813</accession>
<dbReference type="PANTHER" id="PTHR43104">
    <property type="entry name" value="L-2-HYDROXYGLUTARATE DEHYDROGENASE, MITOCHONDRIAL"/>
    <property type="match status" value="1"/>
</dbReference>
<organism evidence="7 8">
    <name type="scientific">Aliiroseovarius zhejiangensis</name>
    <dbReference type="NCBI Taxonomy" id="1632025"/>
    <lineage>
        <taxon>Bacteria</taxon>
        <taxon>Pseudomonadati</taxon>
        <taxon>Pseudomonadota</taxon>
        <taxon>Alphaproteobacteria</taxon>
        <taxon>Rhodobacterales</taxon>
        <taxon>Paracoccaceae</taxon>
        <taxon>Aliiroseovarius</taxon>
    </lineage>
</organism>
<dbReference type="InterPro" id="IPR006076">
    <property type="entry name" value="FAD-dep_OxRdtase"/>
</dbReference>
<dbReference type="Gene3D" id="3.50.50.60">
    <property type="entry name" value="FAD/NAD(P)-binding domain"/>
    <property type="match status" value="1"/>
</dbReference>
<feature type="domain" description="FAD dependent oxidoreductase" evidence="6">
    <location>
        <begin position="10"/>
        <end position="371"/>
    </location>
</feature>
<dbReference type="InterPro" id="IPR036188">
    <property type="entry name" value="FAD/NAD-bd_sf"/>
</dbReference>
<comment type="similarity">
    <text evidence="5">Belongs to the L2HGDH family.</text>
</comment>
<evidence type="ECO:0000256" key="5">
    <source>
        <dbReference type="ARBA" id="ARBA00037941"/>
    </source>
</evidence>
<evidence type="ECO:0000256" key="3">
    <source>
        <dbReference type="ARBA" id="ARBA00022827"/>
    </source>
</evidence>
<evidence type="ECO:0000313" key="8">
    <source>
        <dbReference type="Proteomes" id="UP000609802"/>
    </source>
</evidence>